<accession>A0ABN7MYX1</accession>
<dbReference type="Pfam" id="PF11740">
    <property type="entry name" value="KfrA_N"/>
    <property type="match status" value="1"/>
</dbReference>
<dbReference type="EMBL" id="CAJNAU010000076">
    <property type="protein sequence ID" value="CAE6823455.1"/>
    <property type="molecule type" value="Genomic_DNA"/>
</dbReference>
<comment type="caution">
    <text evidence="3">The sequence shown here is derived from an EMBL/GenBank/DDBJ whole genome shotgun (WGS) entry which is preliminary data.</text>
</comment>
<feature type="domain" description="KfrA N-terminal DNA-binding" evidence="2">
    <location>
        <begin position="7"/>
        <end position="124"/>
    </location>
</feature>
<feature type="region of interest" description="Disordered" evidence="1">
    <location>
        <begin position="230"/>
        <end position="318"/>
    </location>
</feature>
<organism evidence="3 4">
    <name type="scientific">Paraburkholderia aspalathi</name>
    <dbReference type="NCBI Taxonomy" id="1324617"/>
    <lineage>
        <taxon>Bacteria</taxon>
        <taxon>Pseudomonadati</taxon>
        <taxon>Pseudomonadota</taxon>
        <taxon>Betaproteobacteria</taxon>
        <taxon>Burkholderiales</taxon>
        <taxon>Burkholderiaceae</taxon>
        <taxon>Paraburkholderia</taxon>
    </lineage>
</organism>
<gene>
    <name evidence="3" type="ORF">R69658_05956</name>
</gene>
<name>A0ABN7MYX1_9BURK</name>
<dbReference type="Proteomes" id="UP000674425">
    <property type="component" value="Unassembled WGS sequence"/>
</dbReference>
<evidence type="ECO:0000313" key="4">
    <source>
        <dbReference type="Proteomes" id="UP000674425"/>
    </source>
</evidence>
<keyword evidence="4" id="KW-1185">Reference proteome</keyword>
<proteinExistence type="predicted"/>
<evidence type="ECO:0000259" key="2">
    <source>
        <dbReference type="Pfam" id="PF11740"/>
    </source>
</evidence>
<sequence>MELNKDTRDRIFAAADQLYDQTGRATFPTVDAVRKAARVNMNDASAGMKDWRRAQTAQAAPVAVQVPEAVQQVHGQALAALWQAAVDLANESLRAAQAGWEAERVESEALNKQLGDAYETQAAELEALQGRLTELDGLHRATVEQSTAVAGELADTRGELATARAAAERAEARSVEIERRAGELRAELDRAHQEATRLRGELAAANQTATAASKQVEALRGELATVKAKAEAEAGAHQEQRKAAAQEAARQVERFTKTQTERDEARQASAQAREEAAALRGELHAMKEQRRELLESLKPSKDKAQTDIGKAENKGKNN</sequence>
<protein>
    <recommendedName>
        <fullName evidence="2">KfrA N-terminal DNA-binding domain-containing protein</fullName>
    </recommendedName>
</protein>
<evidence type="ECO:0000256" key="1">
    <source>
        <dbReference type="SAM" id="MobiDB-lite"/>
    </source>
</evidence>
<reference evidence="3 4" key="1">
    <citation type="submission" date="2021-02" db="EMBL/GenBank/DDBJ databases">
        <authorList>
            <person name="Vanwijnsberghe S."/>
        </authorList>
    </citation>
    <scope>NUCLEOTIDE SEQUENCE [LARGE SCALE GENOMIC DNA]</scope>
    <source>
        <strain evidence="3 4">R-69658</strain>
    </source>
</reference>
<evidence type="ECO:0000313" key="3">
    <source>
        <dbReference type="EMBL" id="CAE6823455.1"/>
    </source>
</evidence>
<dbReference type="RefSeq" id="WP_200621193.1">
    <property type="nucleotide sequence ID" value="NZ_CAJNAU010000076.1"/>
</dbReference>
<dbReference type="InterPro" id="IPR021104">
    <property type="entry name" value="KfrA_DNA-bd_N"/>
</dbReference>